<evidence type="ECO:0000256" key="2">
    <source>
        <dbReference type="ARBA" id="ARBA00022475"/>
    </source>
</evidence>
<evidence type="ECO:0000256" key="7">
    <source>
        <dbReference type="ARBA" id="ARBA00022967"/>
    </source>
</evidence>
<gene>
    <name evidence="12" type="primary">modC</name>
    <name evidence="12" type="ORF">CNF02_12135</name>
</gene>
<dbReference type="PROSITE" id="PS50893">
    <property type="entry name" value="ABC_TRANSPORTER_2"/>
    <property type="match status" value="1"/>
</dbReference>
<evidence type="ECO:0000259" key="11">
    <source>
        <dbReference type="PROSITE" id="PS51866"/>
    </source>
</evidence>
<evidence type="ECO:0000256" key="4">
    <source>
        <dbReference type="ARBA" id="ARBA00022519"/>
    </source>
</evidence>
<feature type="domain" description="Mop" evidence="11">
    <location>
        <begin position="301"/>
        <end position="366"/>
    </location>
</feature>
<dbReference type="InterPro" id="IPR008995">
    <property type="entry name" value="Mo/tungstate-bd_C_term_dom"/>
</dbReference>
<keyword evidence="2" id="KW-1003">Cell membrane</keyword>
<name>A0A2A5W7L2_9GAMM</name>
<keyword evidence="6 12" id="KW-0067">ATP-binding</keyword>
<organism evidence="12 13">
    <name type="scientific">OM182 bacterium MED-G28</name>
    <dbReference type="NCBI Taxonomy" id="1986256"/>
    <lineage>
        <taxon>Bacteria</taxon>
        <taxon>Pseudomonadati</taxon>
        <taxon>Pseudomonadota</taxon>
        <taxon>Gammaproteobacteria</taxon>
        <taxon>OMG group</taxon>
        <taxon>OM182 clade</taxon>
    </lineage>
</organism>
<dbReference type="PROSITE" id="PS51866">
    <property type="entry name" value="MOP"/>
    <property type="match status" value="1"/>
</dbReference>
<dbReference type="GO" id="GO:0016887">
    <property type="term" value="F:ATP hydrolysis activity"/>
    <property type="evidence" value="ECO:0007669"/>
    <property type="project" value="InterPro"/>
</dbReference>
<feature type="domain" description="ABC transporter" evidence="10">
    <location>
        <begin position="5"/>
        <end position="242"/>
    </location>
</feature>
<dbReference type="Pfam" id="PF00005">
    <property type="entry name" value="ABC_tran"/>
    <property type="match status" value="1"/>
</dbReference>
<dbReference type="InterPro" id="IPR027417">
    <property type="entry name" value="P-loop_NTPase"/>
</dbReference>
<evidence type="ECO:0000256" key="3">
    <source>
        <dbReference type="ARBA" id="ARBA00022505"/>
    </source>
</evidence>
<reference evidence="12 13" key="1">
    <citation type="submission" date="2017-08" db="EMBL/GenBank/DDBJ databases">
        <title>Fine stratification of microbial communities through a metagenomic profile of the photic zone.</title>
        <authorList>
            <person name="Haro-Moreno J.M."/>
            <person name="Lopez-Perez M."/>
            <person name="De La Torre J."/>
            <person name="Picazo A."/>
            <person name="Camacho A."/>
            <person name="Rodriguez-Valera F."/>
        </authorList>
    </citation>
    <scope>NUCLEOTIDE SEQUENCE [LARGE SCALE GENOMIC DNA]</scope>
    <source>
        <strain evidence="12">MED-G28</strain>
    </source>
</reference>
<comment type="caution">
    <text evidence="12">The sequence shown here is derived from an EMBL/GenBank/DDBJ whole genome shotgun (WGS) entry which is preliminary data.</text>
</comment>
<dbReference type="Gene3D" id="2.40.50.100">
    <property type="match status" value="1"/>
</dbReference>
<protein>
    <submittedName>
        <fullName evidence="12">Molybdenum ABC transporter ATP-binding protein</fullName>
    </submittedName>
</protein>
<dbReference type="GO" id="GO:0015098">
    <property type="term" value="F:molybdate ion transmembrane transporter activity"/>
    <property type="evidence" value="ECO:0007669"/>
    <property type="project" value="InterPro"/>
</dbReference>
<evidence type="ECO:0000256" key="8">
    <source>
        <dbReference type="ARBA" id="ARBA00023136"/>
    </source>
</evidence>
<dbReference type="PANTHER" id="PTHR43514:SF10">
    <property type="entry name" value="MOLYBDENUM IMPORT ATP-BINDING PROTEIN MODC 2"/>
    <property type="match status" value="1"/>
</dbReference>
<dbReference type="GO" id="GO:0016020">
    <property type="term" value="C:membrane"/>
    <property type="evidence" value="ECO:0007669"/>
    <property type="project" value="InterPro"/>
</dbReference>
<dbReference type="InterPro" id="IPR003593">
    <property type="entry name" value="AAA+_ATPase"/>
</dbReference>
<accession>A0A2A5W7L2</accession>
<evidence type="ECO:0000256" key="6">
    <source>
        <dbReference type="ARBA" id="ARBA00022840"/>
    </source>
</evidence>
<dbReference type="Gene3D" id="3.40.50.300">
    <property type="entry name" value="P-loop containing nucleotide triphosphate hydrolases"/>
    <property type="match status" value="1"/>
</dbReference>
<keyword evidence="5" id="KW-0547">Nucleotide-binding</keyword>
<dbReference type="PROSITE" id="PS00211">
    <property type="entry name" value="ABC_TRANSPORTER_1"/>
    <property type="match status" value="1"/>
</dbReference>
<dbReference type="SUPFAM" id="SSF52540">
    <property type="entry name" value="P-loop containing nucleoside triphosphate hydrolases"/>
    <property type="match status" value="1"/>
</dbReference>
<evidence type="ECO:0000313" key="12">
    <source>
        <dbReference type="EMBL" id="PDH32402.1"/>
    </source>
</evidence>
<dbReference type="InterPro" id="IPR050334">
    <property type="entry name" value="Molybdenum_import_ModC"/>
</dbReference>
<evidence type="ECO:0000313" key="13">
    <source>
        <dbReference type="Proteomes" id="UP000219329"/>
    </source>
</evidence>
<dbReference type="Proteomes" id="UP000219329">
    <property type="component" value="Unassembled WGS sequence"/>
</dbReference>
<dbReference type="Pfam" id="PF03459">
    <property type="entry name" value="TOBE"/>
    <property type="match status" value="1"/>
</dbReference>
<dbReference type="AlphaFoldDB" id="A0A2A5W7L2"/>
<dbReference type="EMBL" id="NTJZ01000017">
    <property type="protein sequence ID" value="PDH32402.1"/>
    <property type="molecule type" value="Genomic_DNA"/>
</dbReference>
<dbReference type="GO" id="GO:0005524">
    <property type="term" value="F:ATP binding"/>
    <property type="evidence" value="ECO:0007669"/>
    <property type="project" value="UniProtKB-KW"/>
</dbReference>
<evidence type="ECO:0000259" key="10">
    <source>
        <dbReference type="PROSITE" id="PS50893"/>
    </source>
</evidence>
<dbReference type="NCBIfam" id="TIGR02142">
    <property type="entry name" value="modC_ABC"/>
    <property type="match status" value="1"/>
</dbReference>
<evidence type="ECO:0000256" key="5">
    <source>
        <dbReference type="ARBA" id="ARBA00022741"/>
    </source>
</evidence>
<evidence type="ECO:0000256" key="9">
    <source>
        <dbReference type="PROSITE-ProRule" id="PRU01213"/>
    </source>
</evidence>
<dbReference type="InterPro" id="IPR004606">
    <property type="entry name" value="Mop_domain"/>
</dbReference>
<keyword evidence="3 9" id="KW-0500">Molybdenum</keyword>
<dbReference type="PANTHER" id="PTHR43514">
    <property type="entry name" value="ABC TRANSPORTER I FAMILY MEMBER 10"/>
    <property type="match status" value="1"/>
</dbReference>
<dbReference type="InterPro" id="IPR017871">
    <property type="entry name" value="ABC_transporter-like_CS"/>
</dbReference>
<dbReference type="GO" id="GO:0140359">
    <property type="term" value="F:ABC-type transporter activity"/>
    <property type="evidence" value="ECO:0007669"/>
    <property type="project" value="InterPro"/>
</dbReference>
<dbReference type="SUPFAM" id="SSF50331">
    <property type="entry name" value="MOP-like"/>
    <property type="match status" value="1"/>
</dbReference>
<keyword evidence="8" id="KW-0472">Membrane</keyword>
<evidence type="ECO:0000256" key="1">
    <source>
        <dbReference type="ARBA" id="ARBA00022448"/>
    </source>
</evidence>
<keyword evidence="1" id="KW-0813">Transport</keyword>
<sequence>MTADSNTINIAIQHRLNNSRAQTFCLDVNLQLPGKGITAIFGESGSGKTTLLRCLAGLEKMLNGEIHVKGLVWQSGLEIKPVHERRVGYVFQESSLFPHLNVEQNISYGVKRSPVMLSKPNYEKIIELMGLYSLLERFPEQLSGGERQRVAIARALLIEPDILLMDEPLASLDGRRKQEIMPYLESMHEKFDVPIIYVTHSIDEVARLADHLVVLQEGTVMTEGLLGEVLANTDLPIKLGEDTGVVFEARVAERDDDWNLLRAEFLGGELWVRDGGDSLDQSIRIRVLARDVSLALNAHTDTSIINRLRCRIEKIHEDEDRAMLLVRLVVGEVKLLARVSRRSAHQLAIKIGDEVWAQIKGVAILR</sequence>
<dbReference type="InterPro" id="IPR011868">
    <property type="entry name" value="ModC_ABC_ATP-bd"/>
</dbReference>
<dbReference type="InterPro" id="IPR005116">
    <property type="entry name" value="Transp-assoc_OB_typ1"/>
</dbReference>
<keyword evidence="7" id="KW-1278">Translocase</keyword>
<proteinExistence type="predicted"/>
<keyword evidence="4" id="KW-0997">Cell inner membrane</keyword>
<dbReference type="InterPro" id="IPR003439">
    <property type="entry name" value="ABC_transporter-like_ATP-bd"/>
</dbReference>
<dbReference type="SMART" id="SM00382">
    <property type="entry name" value="AAA"/>
    <property type="match status" value="1"/>
</dbReference>